<feature type="compositionally biased region" description="Basic residues" evidence="1">
    <location>
        <begin position="364"/>
        <end position="374"/>
    </location>
</feature>
<feature type="compositionally biased region" description="Basic and acidic residues" evidence="1">
    <location>
        <begin position="375"/>
        <end position="388"/>
    </location>
</feature>
<dbReference type="PANTHER" id="PTHR40132:SF1">
    <property type="entry name" value="PRE-MRNA-SPLICING FACTOR 38B"/>
    <property type="match status" value="1"/>
</dbReference>
<reference evidence="2" key="1">
    <citation type="journal article" date="2020" name="Fungal Divers.">
        <title>Resolving the Mortierellaceae phylogeny through synthesis of multi-gene phylogenetics and phylogenomics.</title>
        <authorList>
            <person name="Vandepol N."/>
            <person name="Liber J."/>
            <person name="Desiro A."/>
            <person name="Na H."/>
            <person name="Kennedy M."/>
            <person name="Barry K."/>
            <person name="Grigoriev I.V."/>
            <person name="Miller A.N."/>
            <person name="O'Donnell K."/>
            <person name="Stajich J.E."/>
            <person name="Bonito G."/>
        </authorList>
    </citation>
    <scope>NUCLEOTIDE SEQUENCE</scope>
    <source>
        <strain evidence="2">NRRL 2769</strain>
    </source>
</reference>
<feature type="compositionally biased region" description="Basic and acidic residues" evidence="1">
    <location>
        <begin position="240"/>
        <end position="250"/>
    </location>
</feature>
<dbReference type="AlphaFoldDB" id="A0A9P6N4L8"/>
<comment type="caution">
    <text evidence="2">The sequence shown here is derived from an EMBL/GenBank/DDBJ whole genome shotgun (WGS) entry which is preliminary data.</text>
</comment>
<feature type="compositionally biased region" description="Basic residues" evidence="1">
    <location>
        <begin position="251"/>
        <end position="263"/>
    </location>
</feature>
<feature type="region of interest" description="Disordered" evidence="1">
    <location>
        <begin position="136"/>
        <end position="435"/>
    </location>
</feature>
<feature type="compositionally biased region" description="Basic residues" evidence="1">
    <location>
        <begin position="335"/>
        <end position="346"/>
    </location>
</feature>
<feature type="compositionally biased region" description="Low complexity" evidence="1">
    <location>
        <begin position="1"/>
        <end position="16"/>
    </location>
</feature>
<evidence type="ECO:0000313" key="2">
    <source>
        <dbReference type="EMBL" id="KAG0023693.1"/>
    </source>
</evidence>
<accession>A0A9P6N4L8</accession>
<feature type="compositionally biased region" description="Basic and acidic residues" evidence="1">
    <location>
        <begin position="324"/>
        <end position="334"/>
    </location>
</feature>
<protein>
    <submittedName>
        <fullName evidence="2">Uncharacterized protein</fullName>
    </submittedName>
</protein>
<dbReference type="EMBL" id="JAAAID010000046">
    <property type="protein sequence ID" value="KAG0023693.1"/>
    <property type="molecule type" value="Genomic_DNA"/>
</dbReference>
<gene>
    <name evidence="2" type="ORF">BGZ80_008464</name>
</gene>
<dbReference type="Proteomes" id="UP000703661">
    <property type="component" value="Unassembled WGS sequence"/>
</dbReference>
<evidence type="ECO:0000256" key="1">
    <source>
        <dbReference type="SAM" id="MobiDB-lite"/>
    </source>
</evidence>
<feature type="compositionally biased region" description="Low complexity" evidence="1">
    <location>
        <begin position="167"/>
        <end position="190"/>
    </location>
</feature>
<proteinExistence type="predicted"/>
<evidence type="ECO:0000313" key="3">
    <source>
        <dbReference type="Proteomes" id="UP000703661"/>
    </source>
</evidence>
<organism evidence="2 3">
    <name type="scientific">Entomortierella chlamydospora</name>
    <dbReference type="NCBI Taxonomy" id="101097"/>
    <lineage>
        <taxon>Eukaryota</taxon>
        <taxon>Fungi</taxon>
        <taxon>Fungi incertae sedis</taxon>
        <taxon>Mucoromycota</taxon>
        <taxon>Mortierellomycotina</taxon>
        <taxon>Mortierellomycetes</taxon>
        <taxon>Mortierellales</taxon>
        <taxon>Mortierellaceae</taxon>
        <taxon>Entomortierella</taxon>
    </lineage>
</organism>
<feature type="compositionally biased region" description="Basic and acidic residues" evidence="1">
    <location>
        <begin position="196"/>
        <end position="212"/>
    </location>
</feature>
<feature type="compositionally biased region" description="Basic residues" evidence="1">
    <location>
        <begin position="271"/>
        <end position="280"/>
    </location>
</feature>
<dbReference type="OrthoDB" id="2431475at2759"/>
<dbReference type="PANTHER" id="PTHR40132">
    <property type="entry name" value="PRE-MRNA-SPLICING FACTOR 38B"/>
    <property type="match status" value="1"/>
</dbReference>
<sequence length="453" mass="51276">MSNSKKTSSQNQKPSNTLSSIVSNLVRAAVGGNHHDVPDEDLDKYVADMIMKSASKTGKQYQSIGLRAYTDDENKAKLTSGVVIDRSDSNGLKTNKRFLSSIIKSTDDHNQALIRAEEKKAAEVAKELIADLDRRAVGRRKTSHGRDSRREGQSSTSRLRMDDIQASPSSNPRSTSPRWSRRLSSPSISPSPSPSRDVRVRGRGSKRYDGGHDAAPSSSSGSRLGSKMDKYFQEGYDPLMDTHSDDDIAVAKKHKKKEKKDRKSKGDKDHEKRRHKKHKSDKSSRSSSRKSTRRHESDSDDSANASDREHRRKSRHSSSSRRRHYEEELSDGERRKSKSSRSKSRRKESSDRDSSRSPSPVESRRHRSSHKSSRSSKEDEDRIQEKSSSRRKRRRDQTPTSDSSSDTDESDDDSHSKSKQSHSQPPVREWDLHKINKDAIDDQLFAGNRKENV</sequence>
<name>A0A9P6N4L8_9FUNG</name>
<feature type="compositionally biased region" description="Basic residues" evidence="1">
    <location>
        <begin position="310"/>
        <end position="323"/>
    </location>
</feature>
<keyword evidence="3" id="KW-1185">Reference proteome</keyword>
<feature type="region of interest" description="Disordered" evidence="1">
    <location>
        <begin position="1"/>
        <end position="20"/>
    </location>
</feature>